<proteinExistence type="predicted"/>
<evidence type="ECO:0000313" key="1">
    <source>
        <dbReference type="EMBL" id="SCX84875.1"/>
    </source>
</evidence>
<dbReference type="OrthoDB" id="9803192at2"/>
<keyword evidence="2" id="KW-1185">Reference proteome</keyword>
<gene>
    <name evidence="1" type="ORF">SAMN05216233_101611</name>
</gene>
<name>A0A1G5B448_9BACT</name>
<dbReference type="RefSeq" id="WP_092208059.1">
    <property type="nucleotide sequence ID" value="NZ_FMUX01000001.1"/>
</dbReference>
<accession>A0A1G5B448</accession>
<protein>
    <recommendedName>
        <fullName evidence="3">Cysteine-rich domain-containing protein</fullName>
    </recommendedName>
</protein>
<evidence type="ECO:0000313" key="2">
    <source>
        <dbReference type="Proteomes" id="UP000198870"/>
    </source>
</evidence>
<dbReference type="Proteomes" id="UP000198870">
    <property type="component" value="Unassembled WGS sequence"/>
</dbReference>
<evidence type="ECO:0008006" key="3">
    <source>
        <dbReference type="Google" id="ProtNLM"/>
    </source>
</evidence>
<organism evidence="1 2">
    <name type="scientific">Desulfoluna spongiiphila</name>
    <dbReference type="NCBI Taxonomy" id="419481"/>
    <lineage>
        <taxon>Bacteria</taxon>
        <taxon>Pseudomonadati</taxon>
        <taxon>Thermodesulfobacteriota</taxon>
        <taxon>Desulfobacteria</taxon>
        <taxon>Desulfobacterales</taxon>
        <taxon>Desulfolunaceae</taxon>
        <taxon>Desulfoluna</taxon>
    </lineage>
</organism>
<dbReference type="EMBL" id="FMUX01000001">
    <property type="protein sequence ID" value="SCX84875.1"/>
    <property type="molecule type" value="Genomic_DNA"/>
</dbReference>
<sequence>MTTIFAPGCALAIENPWAAERIVALLDEHMGPIQRLDTCCRNSTELQPGTTVINVCAGCDKRYRENYPDCTTVSLWEILDKEEFWDFPDHKGASMSVLDPCPVRTESRVHDAVRSLLVKMNIEVREAEKIRNKSICCGDSAWGVLPTDKIIRKMKQRADQMPEEEVVVYCVSCIKSIHNGGKIPRHLVDLLFGNPTTIGTCDPDLWHGELEAYVNAH</sequence>
<dbReference type="AlphaFoldDB" id="A0A1G5B448"/>
<dbReference type="STRING" id="419481.SAMN05216233_101611"/>
<reference evidence="1 2" key="1">
    <citation type="submission" date="2016-10" db="EMBL/GenBank/DDBJ databases">
        <authorList>
            <person name="de Groot N.N."/>
        </authorList>
    </citation>
    <scope>NUCLEOTIDE SEQUENCE [LARGE SCALE GENOMIC DNA]</scope>
    <source>
        <strain evidence="1 2">AA1</strain>
    </source>
</reference>